<proteinExistence type="predicted"/>
<reference evidence="2" key="1">
    <citation type="journal article" date="2014" name="Front. Microbiol.">
        <title>High frequency of phylogenetically diverse reductive dehalogenase-homologous genes in deep subseafloor sedimentary metagenomes.</title>
        <authorList>
            <person name="Kawai M."/>
            <person name="Futagami T."/>
            <person name="Toyoda A."/>
            <person name="Takaki Y."/>
            <person name="Nishi S."/>
            <person name="Hori S."/>
            <person name="Arai W."/>
            <person name="Tsubouchi T."/>
            <person name="Morono Y."/>
            <person name="Uchiyama I."/>
            <person name="Ito T."/>
            <person name="Fujiyama A."/>
            <person name="Inagaki F."/>
            <person name="Takami H."/>
        </authorList>
    </citation>
    <scope>NUCLEOTIDE SEQUENCE</scope>
    <source>
        <strain evidence="2">Expedition CK06-06</strain>
    </source>
</reference>
<protein>
    <recommendedName>
        <fullName evidence="1">Glycosyltransferase subfamily 4-like N-terminal domain-containing protein</fullName>
    </recommendedName>
</protein>
<gene>
    <name evidence="2" type="ORF">S01H4_11839</name>
</gene>
<accession>X0ZJC6</accession>
<organism evidence="2">
    <name type="scientific">marine sediment metagenome</name>
    <dbReference type="NCBI Taxonomy" id="412755"/>
    <lineage>
        <taxon>unclassified sequences</taxon>
        <taxon>metagenomes</taxon>
        <taxon>ecological metagenomes</taxon>
    </lineage>
</organism>
<dbReference type="AlphaFoldDB" id="X0ZJC6"/>
<name>X0ZJC6_9ZZZZ</name>
<evidence type="ECO:0000259" key="1">
    <source>
        <dbReference type="Pfam" id="PF13439"/>
    </source>
</evidence>
<feature type="domain" description="Glycosyltransferase subfamily 4-like N-terminal" evidence="1">
    <location>
        <begin position="14"/>
        <end position="124"/>
    </location>
</feature>
<dbReference type="Pfam" id="PF13439">
    <property type="entry name" value="Glyco_transf_4"/>
    <property type="match status" value="1"/>
</dbReference>
<dbReference type="SUPFAM" id="SSF53756">
    <property type="entry name" value="UDP-Glycosyltransferase/glycogen phosphorylase"/>
    <property type="match status" value="1"/>
</dbReference>
<dbReference type="EMBL" id="BART01004885">
    <property type="protein sequence ID" value="GAG58222.1"/>
    <property type="molecule type" value="Genomic_DNA"/>
</dbReference>
<comment type="caution">
    <text evidence="2">The sequence shown here is derived from an EMBL/GenBank/DDBJ whole genome shotgun (WGS) entry which is preliminary data.</text>
</comment>
<dbReference type="InterPro" id="IPR028098">
    <property type="entry name" value="Glyco_trans_4-like_N"/>
</dbReference>
<dbReference type="Gene3D" id="3.40.50.2000">
    <property type="entry name" value="Glycogen Phosphorylase B"/>
    <property type="match status" value="1"/>
</dbReference>
<sequence>MKILIINHFPLEGSGSGVYTKNLAKELTEIGHKVKVIFPENRKVSPEIFKMRPIMFMDDNTKDYEIDFNFPCFTSHPRSNTTFYQLNKKQMRDYINVMVRVTQEEADKFKPDIIHAQHLWITPYAAQ</sequence>
<evidence type="ECO:0000313" key="2">
    <source>
        <dbReference type="EMBL" id="GAG58222.1"/>
    </source>
</evidence>